<feature type="compositionally biased region" description="Basic and acidic residues" evidence="1">
    <location>
        <begin position="134"/>
        <end position="149"/>
    </location>
</feature>
<sequence length="149" mass="16724">MSNGIIKQAGKTTADIARQAARQVAREPVELLKSGSSQVMQNENTNIQDPINLTSDKLPDITPEEIAKKEKEARDRIQELEEELRRMRGKREENKEAWVKEQEEKLKAQTSQPAAAQPMVEPTTKPKRGMMGEIAKKQGTKEMGKQISG</sequence>
<comment type="caution">
    <text evidence="2">The sequence shown here is derived from an EMBL/GenBank/DDBJ whole genome shotgun (WGS) entry which is preliminary data.</text>
</comment>
<gene>
    <name evidence="2" type="ORF">A2714_01690</name>
</gene>
<feature type="region of interest" description="Disordered" evidence="1">
    <location>
        <begin position="88"/>
        <end position="149"/>
    </location>
</feature>
<name>A0A1F7Y0E5_9BACT</name>
<reference evidence="2 3" key="1">
    <citation type="journal article" date="2016" name="Nat. Commun.">
        <title>Thousands of microbial genomes shed light on interconnected biogeochemical processes in an aquifer system.</title>
        <authorList>
            <person name="Anantharaman K."/>
            <person name="Brown C.T."/>
            <person name="Hug L.A."/>
            <person name="Sharon I."/>
            <person name="Castelle C.J."/>
            <person name="Probst A.J."/>
            <person name="Thomas B.C."/>
            <person name="Singh A."/>
            <person name="Wilkins M.J."/>
            <person name="Karaoz U."/>
            <person name="Brodie E.L."/>
            <person name="Williams K.H."/>
            <person name="Hubbard S.S."/>
            <person name="Banfield J.F."/>
        </authorList>
    </citation>
    <scope>NUCLEOTIDE SEQUENCE [LARGE SCALE GENOMIC DNA]</scope>
</reference>
<feature type="compositionally biased region" description="Polar residues" evidence="1">
    <location>
        <begin position="34"/>
        <end position="55"/>
    </location>
</feature>
<feature type="compositionally biased region" description="Basic and acidic residues" evidence="1">
    <location>
        <begin position="88"/>
        <end position="107"/>
    </location>
</feature>
<dbReference type="AlphaFoldDB" id="A0A1F7Y0E5"/>
<organism evidence="2 3">
    <name type="scientific">Candidatus Woesebacteria bacterium RIFCSPHIGHO2_01_FULL_38_9</name>
    <dbReference type="NCBI Taxonomy" id="1802492"/>
    <lineage>
        <taxon>Bacteria</taxon>
        <taxon>Candidatus Woeseibacteriota</taxon>
    </lineage>
</organism>
<accession>A0A1F7Y0E5</accession>
<dbReference type="Proteomes" id="UP000178419">
    <property type="component" value="Unassembled WGS sequence"/>
</dbReference>
<evidence type="ECO:0000256" key="1">
    <source>
        <dbReference type="SAM" id="MobiDB-lite"/>
    </source>
</evidence>
<evidence type="ECO:0000313" key="2">
    <source>
        <dbReference type="EMBL" id="OGM20409.1"/>
    </source>
</evidence>
<protein>
    <submittedName>
        <fullName evidence="2">Uncharacterized protein</fullName>
    </submittedName>
</protein>
<evidence type="ECO:0000313" key="3">
    <source>
        <dbReference type="Proteomes" id="UP000178419"/>
    </source>
</evidence>
<feature type="region of interest" description="Disordered" evidence="1">
    <location>
        <begin position="32"/>
        <end position="60"/>
    </location>
</feature>
<dbReference type="EMBL" id="MGGE01000042">
    <property type="protein sequence ID" value="OGM20409.1"/>
    <property type="molecule type" value="Genomic_DNA"/>
</dbReference>
<proteinExistence type="predicted"/>